<dbReference type="EMBL" id="BGPR01000219">
    <property type="protein sequence ID" value="GBM05813.1"/>
    <property type="molecule type" value="Genomic_DNA"/>
</dbReference>
<keyword evidence="2" id="KW-1185">Reference proteome</keyword>
<dbReference type="Proteomes" id="UP000499080">
    <property type="component" value="Unassembled WGS sequence"/>
</dbReference>
<dbReference type="AlphaFoldDB" id="A0A4Y2CN70"/>
<reference evidence="1 2" key="1">
    <citation type="journal article" date="2019" name="Sci. Rep.">
        <title>Orb-weaving spider Araneus ventricosus genome elucidates the spidroin gene catalogue.</title>
        <authorList>
            <person name="Kono N."/>
            <person name="Nakamura H."/>
            <person name="Ohtoshi R."/>
            <person name="Moran D.A.P."/>
            <person name="Shinohara A."/>
            <person name="Yoshida Y."/>
            <person name="Fujiwara M."/>
            <person name="Mori M."/>
            <person name="Tomita M."/>
            <person name="Arakawa K."/>
        </authorList>
    </citation>
    <scope>NUCLEOTIDE SEQUENCE [LARGE SCALE GENOMIC DNA]</scope>
</reference>
<sequence length="101" mass="11402">MRCCKTSWVSRRSKACSSDVPYNISVLRILQERLGMRELYRRTTQLKCRNDLISKMKEPLCGIGDGTVPEILKAIGNFNEITGTAAGIIWLSHRWPGCAQC</sequence>
<gene>
    <name evidence="1" type="ORF">AVEN_283_1</name>
</gene>
<comment type="caution">
    <text evidence="1">The sequence shown here is derived from an EMBL/GenBank/DDBJ whole genome shotgun (WGS) entry which is preliminary data.</text>
</comment>
<evidence type="ECO:0000313" key="1">
    <source>
        <dbReference type="EMBL" id="GBM05813.1"/>
    </source>
</evidence>
<evidence type="ECO:0000313" key="2">
    <source>
        <dbReference type="Proteomes" id="UP000499080"/>
    </source>
</evidence>
<protein>
    <submittedName>
        <fullName evidence="1">Uncharacterized protein</fullName>
    </submittedName>
</protein>
<accession>A0A4Y2CN70</accession>
<name>A0A4Y2CN70_ARAVE</name>
<organism evidence="1 2">
    <name type="scientific">Araneus ventricosus</name>
    <name type="common">Orbweaver spider</name>
    <name type="synonym">Epeira ventricosa</name>
    <dbReference type="NCBI Taxonomy" id="182803"/>
    <lineage>
        <taxon>Eukaryota</taxon>
        <taxon>Metazoa</taxon>
        <taxon>Ecdysozoa</taxon>
        <taxon>Arthropoda</taxon>
        <taxon>Chelicerata</taxon>
        <taxon>Arachnida</taxon>
        <taxon>Araneae</taxon>
        <taxon>Araneomorphae</taxon>
        <taxon>Entelegynae</taxon>
        <taxon>Araneoidea</taxon>
        <taxon>Araneidae</taxon>
        <taxon>Araneus</taxon>
    </lineage>
</organism>
<proteinExistence type="predicted"/>